<comment type="similarity">
    <text evidence="3">Belongs to the Nth/MutY family.</text>
</comment>
<dbReference type="GO" id="GO:0006284">
    <property type="term" value="P:base-excision repair"/>
    <property type="evidence" value="ECO:0007669"/>
    <property type="project" value="InterPro"/>
</dbReference>
<evidence type="ECO:0000256" key="5">
    <source>
        <dbReference type="ARBA" id="ARBA00022763"/>
    </source>
</evidence>
<dbReference type="PROSITE" id="PS00764">
    <property type="entry name" value="ENDONUCLEASE_III_1"/>
    <property type="match status" value="1"/>
</dbReference>
<dbReference type="InterPro" id="IPR003265">
    <property type="entry name" value="HhH-GPD_domain"/>
</dbReference>
<dbReference type="SUPFAM" id="SSF48150">
    <property type="entry name" value="DNA-glycosylase"/>
    <property type="match status" value="1"/>
</dbReference>
<evidence type="ECO:0000256" key="10">
    <source>
        <dbReference type="ARBA" id="ARBA00023295"/>
    </source>
</evidence>
<reference evidence="12 13" key="1">
    <citation type="submission" date="2019-02" db="EMBL/GenBank/DDBJ databases">
        <title>Pedobacter sp. RP-3-8 sp. nov., isolated from Arctic soil.</title>
        <authorList>
            <person name="Dahal R.H."/>
        </authorList>
    </citation>
    <scope>NUCLEOTIDE SEQUENCE [LARGE SCALE GENOMIC DNA]</scope>
    <source>
        <strain evidence="12 13">RP-3-8</strain>
    </source>
</reference>
<gene>
    <name evidence="12" type="ORF">EZ444_09770</name>
</gene>
<dbReference type="SMART" id="SM00478">
    <property type="entry name" value="ENDO3c"/>
    <property type="match status" value="1"/>
</dbReference>
<accession>A0A4R0NA76</accession>
<keyword evidence="13" id="KW-1185">Reference proteome</keyword>
<keyword evidence="7" id="KW-0408">Iron</keyword>
<comment type="function">
    <text evidence="2">Adenine glycosylase active on G-A mispairs. MutY also corrects error-prone DNA synthesis past GO lesions which are due to the oxidatively damaged form of guanine: 7,8-dihydro-8-oxoguanine (8-oxo-dGTP).</text>
</comment>
<dbReference type="GO" id="GO:0046872">
    <property type="term" value="F:metal ion binding"/>
    <property type="evidence" value="ECO:0007669"/>
    <property type="project" value="UniProtKB-KW"/>
</dbReference>
<dbReference type="Gene3D" id="1.10.340.30">
    <property type="entry name" value="Hypothetical protein, domain 2"/>
    <property type="match status" value="1"/>
</dbReference>
<sequence>MKETEKISFMQSRLLKWFESNQRFFSWRQPNLSNYQIIISEVLLQRTKAETVSKLYDQFITKYPDWDSLHNAILFDIETFLRPAGLYKQKASRLYMLAKYMVENEGKLPKERSELNKLPFMGQYIANAVELQIFNKRMPLLDINMARVLERYFGPRKLSDIRYDPYLQDLALKIVDHSRSKEVSWAILDFSASICKKRNPLCCSCPLSKNCLYFKLHSIDC</sequence>
<keyword evidence="9" id="KW-0234">DNA repair</keyword>
<dbReference type="Proteomes" id="UP000291117">
    <property type="component" value="Unassembled WGS sequence"/>
</dbReference>
<evidence type="ECO:0000256" key="2">
    <source>
        <dbReference type="ARBA" id="ARBA00002933"/>
    </source>
</evidence>
<evidence type="ECO:0000256" key="8">
    <source>
        <dbReference type="ARBA" id="ARBA00023014"/>
    </source>
</evidence>
<evidence type="ECO:0000256" key="3">
    <source>
        <dbReference type="ARBA" id="ARBA00008343"/>
    </source>
</evidence>
<dbReference type="InterPro" id="IPR044298">
    <property type="entry name" value="MIG/MutY"/>
</dbReference>
<keyword evidence="6" id="KW-0378">Hydrolase</keyword>
<evidence type="ECO:0000256" key="6">
    <source>
        <dbReference type="ARBA" id="ARBA00022801"/>
    </source>
</evidence>
<dbReference type="CDD" id="cd00056">
    <property type="entry name" value="ENDO3c"/>
    <property type="match status" value="1"/>
</dbReference>
<evidence type="ECO:0000256" key="1">
    <source>
        <dbReference type="ARBA" id="ARBA00001966"/>
    </source>
</evidence>
<dbReference type="OrthoDB" id="9802365at2"/>
<dbReference type="EMBL" id="SJSM01000004">
    <property type="protein sequence ID" value="TCC97131.1"/>
    <property type="molecule type" value="Genomic_DNA"/>
</dbReference>
<keyword evidence="8" id="KW-0411">Iron-sulfur</keyword>
<comment type="cofactor">
    <cofactor evidence="1">
        <name>[4Fe-4S] cluster</name>
        <dbReference type="ChEBI" id="CHEBI:49883"/>
    </cofactor>
</comment>
<dbReference type="PANTHER" id="PTHR42944">
    <property type="entry name" value="ADENINE DNA GLYCOSYLASE"/>
    <property type="match status" value="1"/>
</dbReference>
<evidence type="ECO:0000313" key="13">
    <source>
        <dbReference type="Proteomes" id="UP000291117"/>
    </source>
</evidence>
<dbReference type="Pfam" id="PF00730">
    <property type="entry name" value="HhH-GPD"/>
    <property type="match status" value="1"/>
</dbReference>
<keyword evidence="10" id="KW-0326">Glycosidase</keyword>
<keyword evidence="4" id="KW-0479">Metal-binding</keyword>
<dbReference type="InterPro" id="IPR023170">
    <property type="entry name" value="HhH_base_excis_C"/>
</dbReference>
<feature type="domain" description="HhH-GPD" evidence="11">
    <location>
        <begin position="43"/>
        <end position="193"/>
    </location>
</feature>
<dbReference type="GO" id="GO:0035485">
    <property type="term" value="F:adenine/guanine mispair binding"/>
    <property type="evidence" value="ECO:0007669"/>
    <property type="project" value="TreeGrafter"/>
</dbReference>
<proteinExistence type="inferred from homology"/>
<dbReference type="AlphaFoldDB" id="A0A4R0NA76"/>
<evidence type="ECO:0000256" key="7">
    <source>
        <dbReference type="ARBA" id="ARBA00023004"/>
    </source>
</evidence>
<evidence type="ECO:0000256" key="4">
    <source>
        <dbReference type="ARBA" id="ARBA00022723"/>
    </source>
</evidence>
<keyword evidence="5" id="KW-0227">DNA damage</keyword>
<evidence type="ECO:0000259" key="11">
    <source>
        <dbReference type="SMART" id="SM00478"/>
    </source>
</evidence>
<dbReference type="RefSeq" id="WP_131608544.1">
    <property type="nucleotide sequence ID" value="NZ_SJSM01000004.1"/>
</dbReference>
<dbReference type="GO" id="GO:0034039">
    <property type="term" value="F:8-oxo-7,8-dihydroguanine DNA N-glycosylase activity"/>
    <property type="evidence" value="ECO:0007669"/>
    <property type="project" value="TreeGrafter"/>
</dbReference>
<dbReference type="PIRSF" id="PIRSF001435">
    <property type="entry name" value="Nth"/>
    <property type="match status" value="1"/>
</dbReference>
<protein>
    <recommendedName>
        <fullName evidence="11">HhH-GPD domain-containing protein</fullName>
    </recommendedName>
</protein>
<dbReference type="GO" id="GO:0000701">
    <property type="term" value="F:purine-specific mismatch base pair DNA N-glycosylase activity"/>
    <property type="evidence" value="ECO:0007669"/>
    <property type="project" value="TreeGrafter"/>
</dbReference>
<dbReference type="GO" id="GO:0051536">
    <property type="term" value="F:iron-sulfur cluster binding"/>
    <property type="evidence" value="ECO:0007669"/>
    <property type="project" value="UniProtKB-KW"/>
</dbReference>
<dbReference type="GO" id="GO:0032357">
    <property type="term" value="F:oxidized purine DNA binding"/>
    <property type="evidence" value="ECO:0007669"/>
    <property type="project" value="TreeGrafter"/>
</dbReference>
<evidence type="ECO:0000256" key="9">
    <source>
        <dbReference type="ARBA" id="ARBA00023204"/>
    </source>
</evidence>
<dbReference type="GO" id="GO:0006298">
    <property type="term" value="P:mismatch repair"/>
    <property type="evidence" value="ECO:0007669"/>
    <property type="project" value="TreeGrafter"/>
</dbReference>
<comment type="caution">
    <text evidence="12">The sequence shown here is derived from an EMBL/GenBank/DDBJ whole genome shotgun (WGS) entry which is preliminary data.</text>
</comment>
<dbReference type="InterPro" id="IPR004035">
    <property type="entry name" value="Endouclease-III_FeS-bd_BS"/>
</dbReference>
<dbReference type="PANTHER" id="PTHR42944:SF1">
    <property type="entry name" value="ADENINE DNA GLYCOSYLASE"/>
    <property type="match status" value="1"/>
</dbReference>
<dbReference type="InterPro" id="IPR011257">
    <property type="entry name" value="DNA_glycosylase"/>
</dbReference>
<name>A0A4R0NA76_9SPHI</name>
<evidence type="ECO:0000313" key="12">
    <source>
        <dbReference type="EMBL" id="TCC97131.1"/>
    </source>
</evidence>
<organism evidence="12 13">
    <name type="scientific">Pedobacter hiemivivus</name>
    <dbReference type="NCBI Taxonomy" id="2530454"/>
    <lineage>
        <taxon>Bacteria</taxon>
        <taxon>Pseudomonadati</taxon>
        <taxon>Bacteroidota</taxon>
        <taxon>Sphingobacteriia</taxon>
        <taxon>Sphingobacteriales</taxon>
        <taxon>Sphingobacteriaceae</taxon>
        <taxon>Pedobacter</taxon>
    </lineage>
</organism>
<dbReference type="Gene3D" id="1.10.1670.10">
    <property type="entry name" value="Helix-hairpin-Helix base-excision DNA repair enzymes (C-terminal)"/>
    <property type="match status" value="1"/>
</dbReference>